<evidence type="ECO:0000313" key="7">
    <source>
        <dbReference type="Proteomes" id="UP001451606"/>
    </source>
</evidence>
<evidence type="ECO:0000313" key="6">
    <source>
        <dbReference type="EMBL" id="WYY00986.1"/>
    </source>
</evidence>
<gene>
    <name evidence="6" type="ORF">OXIME_001579</name>
</gene>
<dbReference type="NCBIfam" id="TIGR00340">
    <property type="entry name" value="zpr1_rel"/>
    <property type="match status" value="1"/>
</dbReference>
<dbReference type="SMART" id="SM00709">
    <property type="entry name" value="Zpr1"/>
    <property type="match status" value="1"/>
</dbReference>
<dbReference type="AlphaFoldDB" id="A0AAX4NHS4"/>
<dbReference type="InterPro" id="IPR004457">
    <property type="entry name" value="Znf_ZPR1"/>
</dbReference>
<keyword evidence="2" id="KW-0479">Metal-binding</keyword>
<dbReference type="InterPro" id="IPR004470">
    <property type="entry name" value="ZPR1-like_arc"/>
</dbReference>
<dbReference type="GO" id="GO:0008270">
    <property type="term" value="F:zinc ion binding"/>
    <property type="evidence" value="ECO:0007669"/>
    <property type="project" value="UniProtKB-KW"/>
</dbReference>
<dbReference type="PANTHER" id="PTHR10876">
    <property type="entry name" value="ZINC FINGER PROTEIN ZPR1"/>
    <property type="match status" value="1"/>
</dbReference>
<dbReference type="KEGG" id="omr:OXIME_001579"/>
<dbReference type="InterPro" id="IPR042451">
    <property type="entry name" value="ZPR1_A/B_dom"/>
</dbReference>
<dbReference type="Pfam" id="PF22794">
    <property type="entry name" value="jr-ZPR1"/>
    <property type="match status" value="1"/>
</dbReference>
<dbReference type="Proteomes" id="UP001451606">
    <property type="component" value="Chromosome"/>
</dbReference>
<dbReference type="RefSeq" id="WP_393971309.1">
    <property type="nucleotide sequence ID" value="NZ_CP133772.1"/>
</dbReference>
<accession>A0AAX4NHS4</accession>
<sequence length="177" mass="20234">MIHLNELMEVKTQNPCPVCGEHLYYIFYEAKIAYEEEISIETYFCKNCLYKSNKLSSQVGKEPKKITVLIENREDLRIIIYRSANGKLLIPEFGAEISPGLESYGEITTVEAVLEKFLEKIDFIGKDEENPEIFFEVREKILKNLKGEVSPFSVIIEDPSGKSRINSSKAVESSLEN</sequence>
<evidence type="ECO:0000256" key="3">
    <source>
        <dbReference type="ARBA" id="ARBA00022771"/>
    </source>
</evidence>
<comment type="similarity">
    <text evidence="1">Belongs to the ZPR1 family.</text>
</comment>
<dbReference type="Gene3D" id="2.60.120.1040">
    <property type="entry name" value="ZPR1, A/B domain"/>
    <property type="match status" value="1"/>
</dbReference>
<dbReference type="InterPro" id="IPR056180">
    <property type="entry name" value="ZPR1_jr_dom"/>
</dbReference>
<dbReference type="NCBIfam" id="TIGR00310">
    <property type="entry name" value="ZPR1_znf"/>
    <property type="match status" value="1"/>
</dbReference>
<dbReference type="PANTHER" id="PTHR10876:SF0">
    <property type="entry name" value="ZINC FINGER PROTEIN ZPR1"/>
    <property type="match status" value="1"/>
</dbReference>
<keyword evidence="3" id="KW-0863">Zinc-finger</keyword>
<evidence type="ECO:0000256" key="2">
    <source>
        <dbReference type="ARBA" id="ARBA00022723"/>
    </source>
</evidence>
<evidence type="ECO:0000256" key="1">
    <source>
        <dbReference type="ARBA" id="ARBA00008354"/>
    </source>
</evidence>
<keyword evidence="7" id="KW-1185">Reference proteome</keyword>
<protein>
    <submittedName>
        <fullName evidence="6">ZPR1 zinc finger domain-containing protein</fullName>
    </submittedName>
</protein>
<proteinExistence type="inferred from homology"/>
<evidence type="ECO:0000256" key="4">
    <source>
        <dbReference type="ARBA" id="ARBA00022833"/>
    </source>
</evidence>
<reference evidence="6 7" key="1">
    <citation type="submission" date="2023-09" db="EMBL/GenBank/DDBJ databases">
        <authorList>
            <person name="Golyshina O.V."/>
            <person name="Lunev E.A."/>
            <person name="Bargiela R."/>
            <person name="Gaines M.C."/>
            <person name="Daum B."/>
            <person name="Bale N.J."/>
            <person name="Koenen M."/>
            <person name="Sinninghe Damst J.S."/>
            <person name="Yakimov M."/>
            <person name="Golyshin P.N."/>
        </authorList>
    </citation>
    <scope>NUCLEOTIDE SEQUENCE [LARGE SCALE GENOMIC DNA]</scope>
    <source>
        <strain evidence="6 7">M1</strain>
    </source>
</reference>
<dbReference type="InterPro" id="IPR040141">
    <property type="entry name" value="ZPR1"/>
</dbReference>
<feature type="domain" description="Zinc finger ZPR1-type" evidence="5">
    <location>
        <begin position="14"/>
        <end position="167"/>
    </location>
</feature>
<dbReference type="EMBL" id="CP133772">
    <property type="protein sequence ID" value="WYY00986.1"/>
    <property type="molecule type" value="Genomic_DNA"/>
</dbReference>
<dbReference type="GeneID" id="95968317"/>
<organism evidence="6 7">
    <name type="scientific">Oxyplasma meridianum</name>
    <dbReference type="NCBI Taxonomy" id="3073602"/>
    <lineage>
        <taxon>Archaea</taxon>
        <taxon>Methanobacteriati</taxon>
        <taxon>Thermoplasmatota</taxon>
        <taxon>Thermoplasmata</taxon>
        <taxon>Thermoplasmatales</taxon>
        <taxon>Thermoplasmataceae</taxon>
        <taxon>Oxyplasma</taxon>
    </lineage>
</organism>
<evidence type="ECO:0000259" key="5">
    <source>
        <dbReference type="SMART" id="SM00709"/>
    </source>
</evidence>
<keyword evidence="4" id="KW-0862">Zinc</keyword>
<name>A0AAX4NHS4_9ARCH</name>